<gene>
    <name evidence="3" type="ORF">TCAL_11380</name>
</gene>
<comment type="caution">
    <text evidence="3">The sequence shown here is derived from an EMBL/GenBank/DDBJ whole genome shotgun (WGS) entry which is preliminary data.</text>
</comment>
<comment type="cofactor">
    <cofactor evidence="1">
        <name>a divalent metal cation</name>
        <dbReference type="ChEBI" id="CHEBI:60240"/>
    </cofactor>
</comment>
<dbReference type="OrthoDB" id="10267058at2759"/>
<dbReference type="InterPro" id="IPR003697">
    <property type="entry name" value="Maf-like"/>
</dbReference>
<evidence type="ECO:0000256" key="2">
    <source>
        <dbReference type="ARBA" id="ARBA00022801"/>
    </source>
</evidence>
<reference evidence="3 4" key="1">
    <citation type="journal article" date="2018" name="Nat. Ecol. Evol.">
        <title>Genomic signatures of mitonuclear coevolution across populations of Tigriopus californicus.</title>
        <authorList>
            <person name="Barreto F.S."/>
            <person name="Watson E.T."/>
            <person name="Lima T.G."/>
            <person name="Willett C.S."/>
            <person name="Edmands S."/>
            <person name="Li W."/>
            <person name="Burton R.S."/>
        </authorList>
    </citation>
    <scope>NUCLEOTIDE SEQUENCE [LARGE SCALE GENOMIC DNA]</scope>
    <source>
        <strain evidence="3 4">San Diego</strain>
    </source>
</reference>
<dbReference type="AlphaFoldDB" id="A0A553NZQ7"/>
<dbReference type="Proteomes" id="UP000318571">
    <property type="component" value="Chromosome 9"/>
</dbReference>
<evidence type="ECO:0000313" key="3">
    <source>
        <dbReference type="EMBL" id="TRY70929.1"/>
    </source>
</evidence>
<organism evidence="3 4">
    <name type="scientific">Tigriopus californicus</name>
    <name type="common">Marine copepod</name>
    <dbReference type="NCBI Taxonomy" id="6832"/>
    <lineage>
        <taxon>Eukaryota</taxon>
        <taxon>Metazoa</taxon>
        <taxon>Ecdysozoa</taxon>
        <taxon>Arthropoda</taxon>
        <taxon>Crustacea</taxon>
        <taxon>Multicrustacea</taxon>
        <taxon>Hexanauplia</taxon>
        <taxon>Copepoda</taxon>
        <taxon>Harpacticoida</taxon>
        <taxon>Harpacticidae</taxon>
        <taxon>Tigriopus</taxon>
    </lineage>
</organism>
<evidence type="ECO:0000313" key="4">
    <source>
        <dbReference type="Proteomes" id="UP000318571"/>
    </source>
</evidence>
<proteinExistence type="inferred from homology"/>
<dbReference type="OMA" id="VIGCDSV"/>
<dbReference type="Gene3D" id="3.90.950.10">
    <property type="match status" value="1"/>
</dbReference>
<dbReference type="GO" id="GO:0047429">
    <property type="term" value="F:nucleoside triphosphate diphosphatase activity"/>
    <property type="evidence" value="ECO:0007669"/>
    <property type="project" value="InterPro"/>
</dbReference>
<dbReference type="HAMAP" id="MF_00528">
    <property type="entry name" value="Maf"/>
    <property type="match status" value="1"/>
</dbReference>
<sequence>MLEPLREGALKGVRIVLASGSPRRSQILSHTGLPFEVCPSTAEENLDPARYADRPGGFATDTAGLKAREVAQRLEPSTPTLIIGSDTVVTLDNRLFGKPRDAEHAAQMLAQLSGRSHVVYTGVWLIRLDPALSRPRTLSFSQSTTVHFDHLSEAVIRAYVASGEPMDKAGGYGIQARGATLVQGINGDFFNVMGFPLHLFGRKLYELYDASP</sequence>
<name>A0A553NZQ7_TIGCA</name>
<dbReference type="CDD" id="cd00555">
    <property type="entry name" value="Maf"/>
    <property type="match status" value="1"/>
</dbReference>
<keyword evidence="2" id="KW-0378">Hydrolase</keyword>
<keyword evidence="4" id="KW-1185">Reference proteome</keyword>
<dbReference type="SUPFAM" id="SSF52972">
    <property type="entry name" value="ITPase-like"/>
    <property type="match status" value="1"/>
</dbReference>
<dbReference type="PANTHER" id="PTHR43213">
    <property type="entry name" value="BIFUNCTIONAL DTTP/UTP PYROPHOSPHATASE/METHYLTRANSFERASE PROTEIN-RELATED"/>
    <property type="match status" value="1"/>
</dbReference>
<dbReference type="PIRSF" id="PIRSF006305">
    <property type="entry name" value="Maf"/>
    <property type="match status" value="1"/>
</dbReference>
<dbReference type="NCBIfam" id="TIGR00172">
    <property type="entry name" value="maf"/>
    <property type="match status" value="1"/>
</dbReference>
<dbReference type="InterPro" id="IPR029001">
    <property type="entry name" value="ITPase-like_fam"/>
</dbReference>
<evidence type="ECO:0000256" key="1">
    <source>
        <dbReference type="ARBA" id="ARBA00001968"/>
    </source>
</evidence>
<dbReference type="PANTHER" id="PTHR43213:SF5">
    <property type="entry name" value="BIFUNCTIONAL DTTP_UTP PYROPHOSPHATASE_METHYLTRANSFERASE PROTEIN-RELATED"/>
    <property type="match status" value="1"/>
</dbReference>
<protein>
    <submittedName>
        <fullName evidence="3">Uncharacterized protein</fullName>
    </submittedName>
</protein>
<accession>A0A553NZQ7</accession>
<dbReference type="Pfam" id="PF02545">
    <property type="entry name" value="Maf"/>
    <property type="match status" value="1"/>
</dbReference>
<dbReference type="EMBL" id="VCGU01000009">
    <property type="protein sequence ID" value="TRY70929.1"/>
    <property type="molecule type" value="Genomic_DNA"/>
</dbReference>
<dbReference type="STRING" id="6832.A0A553NZQ7"/>